<protein>
    <submittedName>
        <fullName evidence="1">Uncharacterized protein</fullName>
    </submittedName>
</protein>
<sequence>MTYQIICEKYNITSKDIAYRMADYKVAISTATVSCRDKETGEYYKDEMWFVEILTIDKLMELIESMKDFGFTITCGIELPIDEWCFELVMGDEEEYLFRYPILWIN</sequence>
<name>A0A8S5SHJ5_9CAUD</name>
<evidence type="ECO:0000313" key="1">
    <source>
        <dbReference type="EMBL" id="DAF50392.1"/>
    </source>
</evidence>
<accession>A0A8S5SHJ5</accession>
<reference evidence="1" key="1">
    <citation type="journal article" date="2021" name="Proc. Natl. Acad. Sci. U.S.A.">
        <title>A Catalog of Tens of Thousands of Viruses from Human Metagenomes Reveals Hidden Associations with Chronic Diseases.</title>
        <authorList>
            <person name="Tisza M.J."/>
            <person name="Buck C.B."/>
        </authorList>
    </citation>
    <scope>NUCLEOTIDE SEQUENCE</scope>
    <source>
        <strain evidence="1">CtBCr48</strain>
    </source>
</reference>
<proteinExistence type="predicted"/>
<organism evidence="1">
    <name type="scientific">Siphoviridae sp. ctBCr48</name>
    <dbReference type="NCBI Taxonomy" id="2827802"/>
    <lineage>
        <taxon>Viruses</taxon>
        <taxon>Duplodnaviria</taxon>
        <taxon>Heunggongvirae</taxon>
        <taxon>Uroviricota</taxon>
        <taxon>Caudoviricetes</taxon>
    </lineage>
</organism>
<dbReference type="EMBL" id="BK032595">
    <property type="protein sequence ID" value="DAF50392.1"/>
    <property type="molecule type" value="Genomic_DNA"/>
</dbReference>